<comment type="caution">
    <text evidence="2">The sequence shown here is derived from an EMBL/GenBank/DDBJ whole genome shotgun (WGS) entry which is preliminary data.</text>
</comment>
<keyword evidence="1" id="KW-0472">Membrane</keyword>
<name>A0A1F5VGD2_9BACT</name>
<sequence length="417" mass="47977">MLKRIVAIMLIYICTCIGWAILGGSVEYRTTTQHTKLRGSVGQLWGTIQRQTAPTSYYEVLLQERVQESEVKTDTGIETRYKVAMKTKKINMPINKSRIDTSISLGHRKKGLLWYSTYKVKFKGDYYLLNDTIQLQELFFKFTFPSKDAVYDNVIFVVGDKEKEGYEINNGSIDWSVRLEPGQEQKISIYYESFGLDQWWYDFGTNVNKVKDFSLKMHTDFDKIDFPENSISPTFKKQLSNGWDLEWQYKNLFSGVNIGISMPEKLNPGPWVSKVTFSAPISLFLFFFVLLIITIIKEVNVHPMNYFFIGAAYFSFHLLLAYLVDHISIHAAFIISSAVSIFLVISYMRLVVGMKFALIGIGIAQFVYLVLFSYTYFFEGFTGLAVTILCICTLFLIMQITGRINWEKALLSEAQKG</sequence>
<dbReference type="InterPro" id="IPR010364">
    <property type="entry name" value="Uncharacterised_IM_CreD"/>
</dbReference>
<feature type="transmembrane region" description="Helical" evidence="1">
    <location>
        <begin position="305"/>
        <end position="323"/>
    </location>
</feature>
<keyword evidence="1" id="KW-1133">Transmembrane helix</keyword>
<dbReference type="PANTHER" id="PTHR30092:SF0">
    <property type="entry name" value="INNER MEMBRANE PROTEIN CRED"/>
    <property type="match status" value="1"/>
</dbReference>
<accession>A0A1F5VGD2</accession>
<dbReference type="PANTHER" id="PTHR30092">
    <property type="entry name" value="INNER MEMBRANE PROTEIN CRED"/>
    <property type="match status" value="1"/>
</dbReference>
<proteinExistence type="predicted"/>
<evidence type="ECO:0000313" key="3">
    <source>
        <dbReference type="Proteomes" id="UP000178943"/>
    </source>
</evidence>
<dbReference type="EMBL" id="MFGW01000186">
    <property type="protein sequence ID" value="OGF61981.1"/>
    <property type="molecule type" value="Genomic_DNA"/>
</dbReference>
<dbReference type="Pfam" id="PF06123">
    <property type="entry name" value="CreD"/>
    <property type="match status" value="1"/>
</dbReference>
<feature type="transmembrane region" description="Helical" evidence="1">
    <location>
        <begin position="356"/>
        <end position="374"/>
    </location>
</feature>
<dbReference type="Proteomes" id="UP000178943">
    <property type="component" value="Unassembled WGS sequence"/>
</dbReference>
<evidence type="ECO:0000313" key="2">
    <source>
        <dbReference type="EMBL" id="OGF61981.1"/>
    </source>
</evidence>
<dbReference type="AlphaFoldDB" id="A0A1F5VGD2"/>
<gene>
    <name evidence="2" type="ORF">A2Y62_20910</name>
</gene>
<keyword evidence="1" id="KW-0812">Transmembrane</keyword>
<feature type="transmembrane region" description="Helical" evidence="1">
    <location>
        <begin position="7"/>
        <end position="26"/>
    </location>
</feature>
<organism evidence="2 3">
    <name type="scientific">Candidatus Fischerbacteria bacterium RBG_13_37_8</name>
    <dbReference type="NCBI Taxonomy" id="1817863"/>
    <lineage>
        <taxon>Bacteria</taxon>
        <taxon>Candidatus Fischeribacteriota</taxon>
    </lineage>
</organism>
<protein>
    <recommendedName>
        <fullName evidence="4">Cell envelope integrity protein CreD</fullName>
    </recommendedName>
</protein>
<evidence type="ECO:0000256" key="1">
    <source>
        <dbReference type="SAM" id="Phobius"/>
    </source>
</evidence>
<evidence type="ECO:0008006" key="4">
    <source>
        <dbReference type="Google" id="ProtNLM"/>
    </source>
</evidence>
<reference evidence="2 3" key="1">
    <citation type="journal article" date="2016" name="Nat. Commun.">
        <title>Thousands of microbial genomes shed light on interconnected biogeochemical processes in an aquifer system.</title>
        <authorList>
            <person name="Anantharaman K."/>
            <person name="Brown C.T."/>
            <person name="Hug L.A."/>
            <person name="Sharon I."/>
            <person name="Castelle C.J."/>
            <person name="Probst A.J."/>
            <person name="Thomas B.C."/>
            <person name="Singh A."/>
            <person name="Wilkins M.J."/>
            <person name="Karaoz U."/>
            <person name="Brodie E.L."/>
            <person name="Williams K.H."/>
            <person name="Hubbard S.S."/>
            <person name="Banfield J.F."/>
        </authorList>
    </citation>
    <scope>NUCLEOTIDE SEQUENCE [LARGE SCALE GENOMIC DNA]</scope>
</reference>
<dbReference type="GO" id="GO:0005886">
    <property type="term" value="C:plasma membrane"/>
    <property type="evidence" value="ECO:0007669"/>
    <property type="project" value="TreeGrafter"/>
</dbReference>
<feature type="transmembrane region" description="Helical" evidence="1">
    <location>
        <begin position="329"/>
        <end position="349"/>
    </location>
</feature>
<feature type="transmembrane region" description="Helical" evidence="1">
    <location>
        <begin position="380"/>
        <end position="398"/>
    </location>
</feature>
<feature type="transmembrane region" description="Helical" evidence="1">
    <location>
        <begin position="271"/>
        <end position="293"/>
    </location>
</feature>